<gene>
    <name evidence="2" type="primary">PROSER3</name>
</gene>
<dbReference type="RefSeq" id="XP_042638753.1">
    <property type="nucleotide sequence ID" value="XM_042782819.1"/>
</dbReference>
<evidence type="ECO:0000313" key="1">
    <source>
        <dbReference type="Proteomes" id="UP000694850"/>
    </source>
</evidence>
<evidence type="ECO:0000313" key="2">
    <source>
        <dbReference type="RefSeq" id="XP_042638753.1"/>
    </source>
</evidence>
<name>A0AC54ZEA1_ORYAF</name>
<accession>A0AC54ZEA1</accession>
<reference evidence="2" key="1">
    <citation type="submission" date="2025-08" db="UniProtKB">
        <authorList>
            <consortium name="RefSeq"/>
        </authorList>
    </citation>
    <scope>IDENTIFICATION</scope>
</reference>
<organism evidence="1 2">
    <name type="scientific">Orycteropus afer afer</name>
    <dbReference type="NCBI Taxonomy" id="1230840"/>
    <lineage>
        <taxon>Eukaryota</taxon>
        <taxon>Metazoa</taxon>
        <taxon>Chordata</taxon>
        <taxon>Craniata</taxon>
        <taxon>Vertebrata</taxon>
        <taxon>Euteleostomi</taxon>
        <taxon>Mammalia</taxon>
        <taxon>Eutheria</taxon>
        <taxon>Afrotheria</taxon>
        <taxon>Tubulidentata</taxon>
        <taxon>Orycteropodidae</taxon>
        <taxon>Orycteropus</taxon>
    </lineage>
</organism>
<dbReference type="Proteomes" id="UP000694850">
    <property type="component" value="Unplaced"/>
</dbReference>
<keyword evidence="1" id="KW-1185">Reference proteome</keyword>
<proteinExistence type="predicted"/>
<sequence>MGVSPPPAPIDSRDSVVAKYINRFRQAQPTSREERQPAGLTSADFWWLRTESPDHISQLAAGGFSAGASKQERRPSTAKVASTSQAVDLLQERNQSLNTWDSPLLDLETLSLQSRADRLLKRSKASISSSLSPSDRSSSSFPTTSDGLSPFSVTFTPDTSKDSGPRAPATLASAPTPALAPVSSRAPLRPEDDILYQWRQRRKLEQAQGGKGDGPWVQPRTPAFTTPVTLAPAETFRPLGTQPKCAPLWGSVTQPGPSEVFCVGTPPVPPGCSPHILWGPSPHGFFWAPQPGPWVSLAAVPPAPPSSTSATPAVTSAPPVIPQYQPIAAPGSPAQTERQDPKPQKGRIPCQKLAKQVSKASQEPGPQLRGALDQVVKARLFPDSLEDTPPRLEGPPPPEAEFVKVKATPPQAKVASTRSEAIPPLSQVQFPPAETLPSGSKTRRARPRPAEAEPWKGEATPPAPAGYPPPKARPPLLQVESLQAVPAAPPSADNHPSEELLSQAARLLEAAEDSDGSEFQDDPVLQVLRAQREELRRQKRKVDARLSCLLGHVEAPGSCCPSARLPPTSPRQQLQRKGFSLKARRL</sequence>
<protein>
    <submittedName>
        <fullName evidence="2">Proline and serine-rich protein 3</fullName>
    </submittedName>
</protein>